<feature type="domain" description="Flagellar basal-body/hook protein C-terminal" evidence="4">
    <location>
        <begin position="167"/>
        <end position="210"/>
    </location>
</feature>
<dbReference type="RefSeq" id="WP_137407160.1">
    <property type="nucleotide sequence ID" value="NZ_AP025466.1"/>
</dbReference>
<evidence type="ECO:0000259" key="4">
    <source>
        <dbReference type="Pfam" id="PF06429"/>
    </source>
</evidence>
<name>A0A7V7NQ38_9VIBR</name>
<dbReference type="GO" id="GO:0071978">
    <property type="term" value="P:bacterial-type flagellum-dependent swarming motility"/>
    <property type="evidence" value="ECO:0007669"/>
    <property type="project" value="TreeGrafter"/>
</dbReference>
<dbReference type="Pfam" id="PF22692">
    <property type="entry name" value="LlgE_F_G_D1"/>
    <property type="match status" value="1"/>
</dbReference>
<comment type="similarity">
    <text evidence="2">Belongs to the flagella basal body rod proteins family.</text>
</comment>
<keyword evidence="3" id="KW-0975">Bacterial flagellum</keyword>
<dbReference type="InterPro" id="IPR010930">
    <property type="entry name" value="Flg_bb/hook_C_dom"/>
</dbReference>
<feature type="domain" description="Flagellar hook protein FlgE/F/G-like D1" evidence="5">
    <location>
        <begin position="61"/>
        <end position="110"/>
    </location>
</feature>
<accession>A0A7V7NQ38</accession>
<dbReference type="InterPro" id="IPR053967">
    <property type="entry name" value="LlgE_F_G-like_D1"/>
</dbReference>
<organism evidence="6 7">
    <name type="scientific">Vibrio chagasii</name>
    <dbReference type="NCBI Taxonomy" id="170679"/>
    <lineage>
        <taxon>Bacteria</taxon>
        <taxon>Pseudomonadati</taxon>
        <taxon>Pseudomonadota</taxon>
        <taxon>Gammaproteobacteria</taxon>
        <taxon>Vibrionales</taxon>
        <taxon>Vibrionaceae</taxon>
        <taxon>Vibrio</taxon>
    </lineage>
</organism>
<comment type="caution">
    <text evidence="6">The sequence shown here is derived from an EMBL/GenBank/DDBJ whole genome shotgun (WGS) entry which is preliminary data.</text>
</comment>
<dbReference type="SUPFAM" id="SSF117143">
    <property type="entry name" value="Flagellar hook protein flgE"/>
    <property type="match status" value="1"/>
</dbReference>
<dbReference type="EMBL" id="VZPX01000069">
    <property type="protein sequence ID" value="KAB0470271.1"/>
    <property type="molecule type" value="Genomic_DNA"/>
</dbReference>
<evidence type="ECO:0008006" key="8">
    <source>
        <dbReference type="Google" id="ProtNLM"/>
    </source>
</evidence>
<comment type="subcellular location">
    <subcellularLocation>
        <location evidence="1">Bacterial flagellum basal body</location>
    </subcellularLocation>
</comment>
<dbReference type="GeneID" id="77343921"/>
<dbReference type="Proteomes" id="UP000423756">
    <property type="component" value="Unassembled WGS sequence"/>
</dbReference>
<evidence type="ECO:0000256" key="2">
    <source>
        <dbReference type="ARBA" id="ARBA00009677"/>
    </source>
</evidence>
<dbReference type="PANTHER" id="PTHR30435">
    <property type="entry name" value="FLAGELLAR PROTEIN"/>
    <property type="match status" value="1"/>
</dbReference>
<dbReference type="PANTHER" id="PTHR30435:SF19">
    <property type="entry name" value="FLAGELLAR BASAL-BODY ROD PROTEIN FLGG"/>
    <property type="match status" value="1"/>
</dbReference>
<dbReference type="InterPro" id="IPR037925">
    <property type="entry name" value="FlgE/F/G-like"/>
</dbReference>
<proteinExistence type="inferred from homology"/>
<dbReference type="AlphaFoldDB" id="A0A7V7NQ38"/>
<dbReference type="GO" id="GO:0009425">
    <property type="term" value="C:bacterial-type flagellum basal body"/>
    <property type="evidence" value="ECO:0007669"/>
    <property type="project" value="UniProtKB-SubCell"/>
</dbReference>
<evidence type="ECO:0000313" key="7">
    <source>
        <dbReference type="Proteomes" id="UP000423756"/>
    </source>
</evidence>
<evidence type="ECO:0000256" key="3">
    <source>
        <dbReference type="ARBA" id="ARBA00023143"/>
    </source>
</evidence>
<sequence length="215" mass="23751">MNKVPEIVLQSIKENLDNIERVSSNTSNVTTPGFKAHLINKVGIDSSQGEIAKSGRYLDIAIEGSGWFVARKGDSWMLTRNGQFNIDASGHLVTSSGYILQGRNGGIFLGNDQFELRTNGEILVEGVNRGKLLAVEPAQWQKKQYQGGEIYISGGQELELSSNSLFRQGYIEQSNVQPSDAVLQLMILNKHTQSVQKSYTAYDQILQKTITELGK</sequence>
<evidence type="ECO:0000256" key="1">
    <source>
        <dbReference type="ARBA" id="ARBA00004117"/>
    </source>
</evidence>
<protein>
    <recommendedName>
        <fullName evidence="8">Flagellar basal body protein</fullName>
    </recommendedName>
</protein>
<dbReference type="Pfam" id="PF06429">
    <property type="entry name" value="Flg_bbr_C"/>
    <property type="match status" value="1"/>
</dbReference>
<gene>
    <name evidence="6" type="ORF">F7Q91_22520</name>
</gene>
<evidence type="ECO:0000313" key="6">
    <source>
        <dbReference type="EMBL" id="KAB0470271.1"/>
    </source>
</evidence>
<reference evidence="6 7" key="1">
    <citation type="submission" date="2019-09" db="EMBL/GenBank/DDBJ databases">
        <title>Draft genome sequences of 48 bacterial type strains from the CCUG.</title>
        <authorList>
            <person name="Tunovic T."/>
            <person name="Pineiro-Iglesias B."/>
            <person name="Unosson C."/>
            <person name="Inganas E."/>
            <person name="Ohlen M."/>
            <person name="Cardew S."/>
            <person name="Jensie-Markopoulos S."/>
            <person name="Salva-Serra F."/>
            <person name="Jaen-Luchoro D."/>
            <person name="Karlsson R."/>
            <person name="Svensson-Stadler L."/>
            <person name="Chun J."/>
            <person name="Moore E."/>
        </authorList>
    </citation>
    <scope>NUCLEOTIDE SEQUENCE [LARGE SCALE GENOMIC DNA]</scope>
    <source>
        <strain evidence="6 7">CCUG 48643</strain>
    </source>
</reference>
<evidence type="ECO:0000259" key="5">
    <source>
        <dbReference type="Pfam" id="PF22692"/>
    </source>
</evidence>